<protein>
    <submittedName>
        <fullName evidence="2">Uncharacterized protein</fullName>
    </submittedName>
</protein>
<organism evidence="2 3">
    <name type="scientific">Etheostoma spectabile</name>
    <name type="common">orangethroat darter</name>
    <dbReference type="NCBI Taxonomy" id="54343"/>
    <lineage>
        <taxon>Eukaryota</taxon>
        <taxon>Metazoa</taxon>
        <taxon>Chordata</taxon>
        <taxon>Craniata</taxon>
        <taxon>Vertebrata</taxon>
        <taxon>Euteleostomi</taxon>
        <taxon>Actinopterygii</taxon>
        <taxon>Neopterygii</taxon>
        <taxon>Teleostei</taxon>
        <taxon>Neoteleostei</taxon>
        <taxon>Acanthomorphata</taxon>
        <taxon>Eupercaria</taxon>
        <taxon>Perciformes</taxon>
        <taxon>Percoidei</taxon>
        <taxon>Percidae</taxon>
        <taxon>Etheostomatinae</taxon>
        <taxon>Etheostoma</taxon>
    </lineage>
</organism>
<dbReference type="EMBL" id="VOFY01000015">
    <property type="protein sequence ID" value="KAA8585389.1"/>
    <property type="molecule type" value="Genomic_DNA"/>
</dbReference>
<sequence length="148" mass="16314">MDGVTDALVSHMALGTEAPSTGSQREPSRLEQNTNQRLTGHSHSPHQRSGRTPAPFTPPCSTFYFTHELQQIHREWMMGNRLQTWSRIKACGGLECDCHAFTSHHLSLNAEAGLTDRQVRVIDRRAVAVKAAECHGMPGGGSGRKKKD</sequence>
<dbReference type="AlphaFoldDB" id="A0A5J5CW63"/>
<dbReference type="Proteomes" id="UP000327493">
    <property type="component" value="Chromosome 15"/>
</dbReference>
<comment type="caution">
    <text evidence="2">The sequence shown here is derived from an EMBL/GenBank/DDBJ whole genome shotgun (WGS) entry which is preliminary data.</text>
</comment>
<reference evidence="2 3" key="1">
    <citation type="submission" date="2019-08" db="EMBL/GenBank/DDBJ databases">
        <title>A chromosome-level genome assembly, high-density linkage maps, and genome scans reveal the genomic architecture of hybrid incompatibilities underlying speciation via character displacement in darters (Percidae: Etheostominae).</title>
        <authorList>
            <person name="Moran R.L."/>
            <person name="Catchen J.M."/>
            <person name="Fuller R.C."/>
        </authorList>
    </citation>
    <scope>NUCLEOTIDE SEQUENCE [LARGE SCALE GENOMIC DNA]</scope>
    <source>
        <strain evidence="2">EspeVRDwgs_2016</strain>
        <tissue evidence="2">Muscle</tissue>
    </source>
</reference>
<evidence type="ECO:0000313" key="3">
    <source>
        <dbReference type="Proteomes" id="UP000327493"/>
    </source>
</evidence>
<feature type="compositionally biased region" description="Polar residues" evidence="1">
    <location>
        <begin position="18"/>
        <end position="42"/>
    </location>
</feature>
<evidence type="ECO:0000256" key="1">
    <source>
        <dbReference type="SAM" id="MobiDB-lite"/>
    </source>
</evidence>
<name>A0A5J5CW63_9PERO</name>
<proteinExistence type="predicted"/>
<feature type="region of interest" description="Disordered" evidence="1">
    <location>
        <begin position="1"/>
        <end position="57"/>
    </location>
</feature>
<evidence type="ECO:0000313" key="2">
    <source>
        <dbReference type="EMBL" id="KAA8585389.1"/>
    </source>
</evidence>
<gene>
    <name evidence="2" type="ORF">FQN60_004083</name>
</gene>
<accession>A0A5J5CW63</accession>
<keyword evidence="3" id="KW-1185">Reference proteome</keyword>